<evidence type="ECO:0000256" key="5">
    <source>
        <dbReference type="ARBA" id="ARBA00023242"/>
    </source>
</evidence>
<dbReference type="Proteomes" id="UP000018888">
    <property type="component" value="Unassembled WGS sequence"/>
</dbReference>
<feature type="region of interest" description="Disordered" evidence="6">
    <location>
        <begin position="630"/>
        <end position="660"/>
    </location>
</feature>
<dbReference type="Pfam" id="PF04082">
    <property type="entry name" value="Fungal_trans"/>
    <property type="match status" value="1"/>
</dbReference>
<protein>
    <recommendedName>
        <fullName evidence="7">Xylanolytic transcriptional activator regulatory domain-containing protein</fullName>
    </recommendedName>
</protein>
<reference evidence="8 9" key="1">
    <citation type="journal article" date="2013" name="Proc. Natl. Acad. Sci. U.S.A.">
        <title>Genome of an arbuscular mycorrhizal fungus provides insight into the oldest plant symbiosis.</title>
        <authorList>
            <person name="Tisserant E."/>
            <person name="Malbreil M."/>
            <person name="Kuo A."/>
            <person name="Kohler A."/>
            <person name="Symeonidi A."/>
            <person name="Balestrini R."/>
            <person name="Charron P."/>
            <person name="Duensing N."/>
            <person name="Frei Dit Frey N."/>
            <person name="Gianinazzi-Pearson V."/>
            <person name="Gilbert L.B."/>
            <person name="Handa Y."/>
            <person name="Herr J.R."/>
            <person name="Hijri M."/>
            <person name="Koul R."/>
            <person name="Kawaguchi M."/>
            <person name="Krajinski F."/>
            <person name="Lammers P.J."/>
            <person name="Masclaux F.G."/>
            <person name="Murat C."/>
            <person name="Morin E."/>
            <person name="Ndikumana S."/>
            <person name="Pagni M."/>
            <person name="Petitpierre D."/>
            <person name="Requena N."/>
            <person name="Rosikiewicz P."/>
            <person name="Riley R."/>
            <person name="Saito K."/>
            <person name="San Clemente H."/>
            <person name="Shapiro H."/>
            <person name="van Tuinen D."/>
            <person name="Becard G."/>
            <person name="Bonfante P."/>
            <person name="Paszkowski U."/>
            <person name="Shachar-Hill Y.Y."/>
            <person name="Tuskan G.A."/>
            <person name="Young P.W."/>
            <person name="Sanders I.R."/>
            <person name="Henrissat B."/>
            <person name="Rensing S.A."/>
            <person name="Grigoriev I.V."/>
            <person name="Corradi N."/>
            <person name="Roux C."/>
            <person name="Martin F."/>
        </authorList>
    </citation>
    <scope>NUCLEOTIDE SEQUENCE [LARGE SCALE GENOMIC DNA]</scope>
    <source>
        <strain evidence="8 9">DAOM 197198</strain>
    </source>
</reference>
<dbReference type="GO" id="GO:0008270">
    <property type="term" value="F:zinc ion binding"/>
    <property type="evidence" value="ECO:0007669"/>
    <property type="project" value="InterPro"/>
</dbReference>
<evidence type="ECO:0000313" key="9">
    <source>
        <dbReference type="Proteomes" id="UP000018888"/>
    </source>
</evidence>
<comment type="subcellular location">
    <subcellularLocation>
        <location evidence="1">Nucleus</location>
    </subcellularLocation>
</comment>
<feature type="region of interest" description="Disordered" evidence="6">
    <location>
        <begin position="1"/>
        <end position="29"/>
    </location>
</feature>
<keyword evidence="2" id="KW-0479">Metal-binding</keyword>
<dbReference type="VEuPathDB" id="FungiDB:RhiirFUN_014636"/>
<dbReference type="InterPro" id="IPR007219">
    <property type="entry name" value="XnlR_reg_dom"/>
</dbReference>
<dbReference type="CDD" id="cd12148">
    <property type="entry name" value="fungal_TF_MHR"/>
    <property type="match status" value="1"/>
</dbReference>
<feature type="compositionally biased region" description="Basic and acidic residues" evidence="6">
    <location>
        <begin position="9"/>
        <end position="21"/>
    </location>
</feature>
<sequence>MPSDQIQKVMEHHDNSQKSENDSAGSGKEDDELIYFGKTSLLKPGFRHTSEIMCKNAVPPESPTISEGSSQSGINSGDTTPILNSPIPRIIIASDHIPIEIIEHLASCFFRYIDIQLSIFHEATFMRQLRQNKVSAFLVYAMCAVSSRYATHPAIVRKPPYTAGEQFANVATKMILQSFDYPSVEYVQAFILLTLHNFGTCKGPRAWMYIGMAIRMAQEIGLHKIDETASGAQPVKLKSEATFIQKETKRRIFWACFLLDRYSACALGRPTLIDEDDCDVRLPCNEAIWNYDHPFSKSLIEGYFNEVHVKRDSRINLTNNGLCACFISVAALLGRVTQFVNRSKPANSLPPWDPQSQFSILANELDMWYNSLSPHYTYSKERLQKLMTNGTGVIFSSLHLLFNATVIVLNRPNIAILQNNEVGEPHLEFMRASAERCSAAAKVVVAIASDILQNGCQCFSPYTVYPIFVSTTILINDTYSSKISVAEEAKMNLSTVEKYLTTMGPYWAMGNKFLCMINEMRKMRAEEFASPRWLGSINEPSVPNDTFSSFLRSTGPFTPRTLSRILKTKPGENSTDNDYFTQDTAVAFNNFPPPVYEGYPMIDLPLLQNFDWNMSERDFILNRPLKHWSSINGSTNDDSTNDTRSMSTTTVSSNTPNGSA</sequence>
<reference evidence="8 9" key="2">
    <citation type="journal article" date="2018" name="New Phytol.">
        <title>High intraspecific genome diversity in the model arbuscular mycorrhizal symbiont Rhizophagus irregularis.</title>
        <authorList>
            <person name="Chen E.C.H."/>
            <person name="Morin E."/>
            <person name="Beaudet D."/>
            <person name="Noel J."/>
            <person name="Yildirir G."/>
            <person name="Ndikumana S."/>
            <person name="Charron P."/>
            <person name="St-Onge C."/>
            <person name="Giorgi J."/>
            <person name="Kruger M."/>
            <person name="Marton T."/>
            <person name="Ropars J."/>
            <person name="Grigoriev I.V."/>
            <person name="Hainaut M."/>
            <person name="Henrissat B."/>
            <person name="Roux C."/>
            <person name="Martin F."/>
            <person name="Corradi N."/>
        </authorList>
    </citation>
    <scope>NUCLEOTIDE SEQUENCE [LARGE SCALE GENOMIC DNA]</scope>
    <source>
        <strain evidence="8 9">DAOM 197198</strain>
    </source>
</reference>
<evidence type="ECO:0000256" key="2">
    <source>
        <dbReference type="ARBA" id="ARBA00022723"/>
    </source>
</evidence>
<dbReference type="EMBL" id="AUPC02000195">
    <property type="protein sequence ID" value="POG66253.1"/>
    <property type="molecule type" value="Genomic_DNA"/>
</dbReference>
<evidence type="ECO:0000256" key="6">
    <source>
        <dbReference type="SAM" id="MobiDB-lite"/>
    </source>
</evidence>
<feature type="compositionally biased region" description="Polar residues" evidence="6">
    <location>
        <begin position="63"/>
        <end position="79"/>
    </location>
</feature>
<dbReference type="GO" id="GO:0000981">
    <property type="term" value="F:DNA-binding transcription factor activity, RNA polymerase II-specific"/>
    <property type="evidence" value="ECO:0007669"/>
    <property type="project" value="InterPro"/>
</dbReference>
<accession>A0A2P4PLH6</accession>
<keyword evidence="9" id="KW-1185">Reference proteome</keyword>
<gene>
    <name evidence="8" type="ORF">GLOIN_2v1658407</name>
</gene>
<dbReference type="PANTHER" id="PTHR47338">
    <property type="entry name" value="ZN(II)2CYS6 TRANSCRIPTION FACTOR (EUROFUNG)-RELATED"/>
    <property type="match status" value="1"/>
</dbReference>
<evidence type="ECO:0000313" key="8">
    <source>
        <dbReference type="EMBL" id="POG66253.1"/>
    </source>
</evidence>
<evidence type="ECO:0000259" key="7">
    <source>
        <dbReference type="SMART" id="SM00906"/>
    </source>
</evidence>
<evidence type="ECO:0000256" key="3">
    <source>
        <dbReference type="ARBA" id="ARBA00023015"/>
    </source>
</evidence>
<keyword evidence="3" id="KW-0805">Transcription regulation</keyword>
<proteinExistence type="predicted"/>
<dbReference type="PANTHER" id="PTHR47338:SF5">
    <property type="entry name" value="ZN(II)2CYS6 TRANSCRIPTION FACTOR (EUROFUNG)"/>
    <property type="match status" value="1"/>
</dbReference>
<dbReference type="GO" id="GO:0005634">
    <property type="term" value="C:nucleus"/>
    <property type="evidence" value="ECO:0007669"/>
    <property type="project" value="UniProtKB-SubCell"/>
</dbReference>
<name>A0A2P4PLH6_RHIID</name>
<evidence type="ECO:0000256" key="4">
    <source>
        <dbReference type="ARBA" id="ARBA00023163"/>
    </source>
</evidence>
<comment type="caution">
    <text evidence="8">The sequence shown here is derived from an EMBL/GenBank/DDBJ whole genome shotgun (WGS) entry which is preliminary data.</text>
</comment>
<evidence type="ECO:0000256" key="1">
    <source>
        <dbReference type="ARBA" id="ARBA00004123"/>
    </source>
</evidence>
<dbReference type="InterPro" id="IPR050815">
    <property type="entry name" value="TF_fung"/>
</dbReference>
<feature type="region of interest" description="Disordered" evidence="6">
    <location>
        <begin position="57"/>
        <end position="79"/>
    </location>
</feature>
<keyword evidence="4" id="KW-0804">Transcription</keyword>
<keyword evidence="5" id="KW-0539">Nucleus</keyword>
<feature type="domain" description="Xylanolytic transcriptional activator regulatory" evidence="7">
    <location>
        <begin position="206"/>
        <end position="289"/>
    </location>
</feature>
<dbReference type="GO" id="GO:0006351">
    <property type="term" value="P:DNA-templated transcription"/>
    <property type="evidence" value="ECO:0007669"/>
    <property type="project" value="InterPro"/>
</dbReference>
<organism evidence="8 9">
    <name type="scientific">Rhizophagus irregularis (strain DAOM 181602 / DAOM 197198 / MUCL 43194)</name>
    <name type="common">Arbuscular mycorrhizal fungus</name>
    <name type="synonym">Glomus intraradices</name>
    <dbReference type="NCBI Taxonomy" id="747089"/>
    <lineage>
        <taxon>Eukaryota</taxon>
        <taxon>Fungi</taxon>
        <taxon>Fungi incertae sedis</taxon>
        <taxon>Mucoromycota</taxon>
        <taxon>Glomeromycotina</taxon>
        <taxon>Glomeromycetes</taxon>
        <taxon>Glomerales</taxon>
        <taxon>Glomeraceae</taxon>
        <taxon>Rhizophagus</taxon>
    </lineage>
</organism>
<dbReference type="AlphaFoldDB" id="A0A2P4PLH6"/>
<dbReference type="SMART" id="SM00906">
    <property type="entry name" value="Fungal_trans"/>
    <property type="match status" value="1"/>
</dbReference>
<dbReference type="GO" id="GO:0003677">
    <property type="term" value="F:DNA binding"/>
    <property type="evidence" value="ECO:0007669"/>
    <property type="project" value="InterPro"/>
</dbReference>